<dbReference type="EMBL" id="KF900402">
    <property type="protein sequence ID" value="AIE93696.1"/>
    <property type="molecule type" value="Genomic_DNA"/>
</dbReference>
<proteinExistence type="predicted"/>
<keyword evidence="1" id="KW-0812">Transmembrane</keyword>
<keyword evidence="1" id="KW-0472">Membrane</keyword>
<evidence type="ECO:0000313" key="2">
    <source>
        <dbReference type="EMBL" id="AIE93696.1"/>
    </source>
</evidence>
<reference evidence="2" key="1">
    <citation type="journal article" date="2014" name="Genome Biol. Evol.">
        <title>Pangenome evidence for extensive interdomain horizontal transfer affecting lineage core and shell genes in uncultured planktonic thaumarchaeota and euryarchaeota.</title>
        <authorList>
            <person name="Deschamps P."/>
            <person name="Zivanovic Y."/>
            <person name="Moreira D."/>
            <person name="Rodriguez-Valera F."/>
            <person name="Lopez-Garcia P."/>
        </authorList>
    </citation>
    <scope>NUCLEOTIDE SEQUENCE</scope>
</reference>
<keyword evidence="1" id="KW-1133">Transmembrane helix</keyword>
<sequence length="116" mass="12512">MTSKHIGMDLPIGQYNTLNFSSVYCWQHRLQPIVPPMAFIRRLFTLTAFACLSGLIGLGVGFLFAPAKGSDTRAWIASLVNQHGPSVQEGVRKAGESVDTAVDYVASQVDAITDGN</sequence>
<dbReference type="AlphaFoldDB" id="A0A075FW33"/>
<name>A0A075FW33_9ARCH</name>
<accession>A0A075FW33</accession>
<evidence type="ECO:0008006" key="3">
    <source>
        <dbReference type="Google" id="ProtNLM"/>
    </source>
</evidence>
<protein>
    <recommendedName>
        <fullName evidence="3">YtxH domain-containing protein</fullName>
    </recommendedName>
</protein>
<organism evidence="2">
    <name type="scientific">uncultured marine thaumarchaeote AD1000_39_D08</name>
    <dbReference type="NCBI Taxonomy" id="1455913"/>
    <lineage>
        <taxon>Archaea</taxon>
        <taxon>Nitrososphaerota</taxon>
        <taxon>environmental samples</taxon>
    </lineage>
</organism>
<feature type="transmembrane region" description="Helical" evidence="1">
    <location>
        <begin position="43"/>
        <end position="65"/>
    </location>
</feature>
<evidence type="ECO:0000256" key="1">
    <source>
        <dbReference type="SAM" id="Phobius"/>
    </source>
</evidence>